<keyword evidence="6 9" id="KW-0175">Coiled coil</keyword>
<dbReference type="PANTHER" id="PTHR48441">
    <property type="match status" value="1"/>
</dbReference>
<evidence type="ECO:0000313" key="11">
    <source>
        <dbReference type="EMBL" id="KAI9164892.1"/>
    </source>
</evidence>
<dbReference type="Gene3D" id="1.10.418.60">
    <property type="entry name" value="Ncd80 complex, Nuf2 subunit"/>
    <property type="match status" value="1"/>
</dbReference>
<evidence type="ECO:0000256" key="2">
    <source>
        <dbReference type="ARBA" id="ARBA00005498"/>
    </source>
</evidence>
<dbReference type="AlphaFoldDB" id="A0AAD5II90"/>
<evidence type="ECO:0000256" key="7">
    <source>
        <dbReference type="ARBA" id="ARBA00023306"/>
    </source>
</evidence>
<protein>
    <recommendedName>
        <fullName evidence="10">Kinetochore protein Nuf2 N-terminal domain-containing protein</fullName>
    </recommendedName>
</protein>
<sequence length="437" mass="50717">MSKFEYPKLHVQEIISVLAESQIAAITEKDLKNPSLDFISDLFTRLLIYLDILHEEDHGQLDFAALDQLENPDHHVGSVQTMTLYSRIKEAVTSIGCPMNFTLKDLIRPDAARTEYFVSAILNFCLHKDSKMNLLRPIYEDLTDLDEQRKEWEAKMSKLDAEIAEYNEARERELPLVEEVDAKVKDLRQNIQDLNKHQVSQRTSIKKLKEKIEEHEKKASQAEFDLLQSVQQNADLRSKIIRSPDKLRWALEEKKVVREEAKNSERSAMQSFQNKNETLDVYTETLEKMLEHFAQMQAVYEQVNSAKSIEREYYALKSKVSDDGVLDKSLEAKLVQWQAKAERLDELRMQLERERNLKLEEASKEFDNVKLDVESRRRDLEARQRKVEAVVVEVDAITSKTMSTKEAGAAKLQELDNKAEEIVKQFHLYLNSLGALC</sequence>
<dbReference type="EMBL" id="JAJSOW010000105">
    <property type="protein sequence ID" value="KAI9164892.1"/>
    <property type="molecule type" value="Genomic_DNA"/>
</dbReference>
<name>A0AAD5II90_ACENE</name>
<dbReference type="GO" id="GO:0051301">
    <property type="term" value="P:cell division"/>
    <property type="evidence" value="ECO:0007669"/>
    <property type="project" value="UniProtKB-KW"/>
</dbReference>
<dbReference type="GO" id="GO:0031262">
    <property type="term" value="C:Ndc80 complex"/>
    <property type="evidence" value="ECO:0007669"/>
    <property type="project" value="InterPro"/>
</dbReference>
<comment type="subcellular location">
    <subcellularLocation>
        <location evidence="1">Chromosome</location>
        <location evidence="1">Centromere</location>
    </subcellularLocation>
</comment>
<evidence type="ECO:0000256" key="4">
    <source>
        <dbReference type="ARBA" id="ARBA00022618"/>
    </source>
</evidence>
<reference evidence="11" key="1">
    <citation type="journal article" date="2022" name="Plant J.">
        <title>Strategies of tolerance reflected in two North American maple genomes.</title>
        <authorList>
            <person name="McEvoy S.L."/>
            <person name="Sezen U.U."/>
            <person name="Trouern-Trend A."/>
            <person name="McMahon S.M."/>
            <person name="Schaberg P.G."/>
            <person name="Yang J."/>
            <person name="Wegrzyn J.L."/>
            <person name="Swenson N.G."/>
        </authorList>
    </citation>
    <scope>NUCLEOTIDE SEQUENCE</scope>
    <source>
        <strain evidence="11">91603</strain>
    </source>
</reference>
<evidence type="ECO:0000256" key="8">
    <source>
        <dbReference type="ARBA" id="ARBA00023328"/>
    </source>
</evidence>
<keyword evidence="5" id="KW-0498">Mitosis</keyword>
<accession>A0AAD5II90</accession>
<keyword evidence="3" id="KW-0158">Chromosome</keyword>
<comment type="caution">
    <text evidence="11">The sequence shown here is derived from an EMBL/GenBank/DDBJ whole genome shotgun (WGS) entry which is preliminary data.</text>
</comment>
<feature type="coiled-coil region" evidence="9">
    <location>
        <begin position="142"/>
        <end position="225"/>
    </location>
</feature>
<evidence type="ECO:0000259" key="10">
    <source>
        <dbReference type="Pfam" id="PF03800"/>
    </source>
</evidence>
<keyword evidence="12" id="KW-1185">Reference proteome</keyword>
<evidence type="ECO:0000256" key="1">
    <source>
        <dbReference type="ARBA" id="ARBA00004584"/>
    </source>
</evidence>
<feature type="coiled-coil region" evidence="9">
    <location>
        <begin position="327"/>
        <end position="364"/>
    </location>
</feature>
<evidence type="ECO:0000256" key="9">
    <source>
        <dbReference type="SAM" id="Coils"/>
    </source>
</evidence>
<comment type="similarity">
    <text evidence="2">Belongs to the NUF2 family.</text>
</comment>
<dbReference type="InterPro" id="IPR038275">
    <property type="entry name" value="Nuf2_N_sf"/>
</dbReference>
<dbReference type="PANTHER" id="PTHR48441:SF1">
    <property type="entry name" value="NT-3"/>
    <property type="match status" value="1"/>
</dbReference>
<keyword evidence="8" id="KW-0137">Centromere</keyword>
<reference evidence="11" key="2">
    <citation type="submission" date="2023-02" db="EMBL/GenBank/DDBJ databases">
        <authorList>
            <person name="Swenson N.G."/>
            <person name="Wegrzyn J.L."/>
            <person name="Mcevoy S.L."/>
        </authorList>
    </citation>
    <scope>NUCLEOTIDE SEQUENCE</scope>
    <source>
        <strain evidence="11">91603</strain>
        <tissue evidence="11">Leaf</tissue>
    </source>
</reference>
<feature type="domain" description="Kinetochore protein Nuf2 N-terminal" evidence="10">
    <location>
        <begin position="4"/>
        <end position="141"/>
    </location>
</feature>
<proteinExistence type="inferred from homology"/>
<evidence type="ECO:0000256" key="3">
    <source>
        <dbReference type="ARBA" id="ARBA00022454"/>
    </source>
</evidence>
<keyword evidence="7" id="KW-0131">Cell cycle</keyword>
<evidence type="ECO:0000313" key="12">
    <source>
        <dbReference type="Proteomes" id="UP001064489"/>
    </source>
</evidence>
<gene>
    <name evidence="11" type="ORF">LWI28_004091</name>
</gene>
<evidence type="ECO:0000256" key="5">
    <source>
        <dbReference type="ARBA" id="ARBA00022776"/>
    </source>
</evidence>
<organism evidence="11 12">
    <name type="scientific">Acer negundo</name>
    <name type="common">Box elder</name>
    <dbReference type="NCBI Taxonomy" id="4023"/>
    <lineage>
        <taxon>Eukaryota</taxon>
        <taxon>Viridiplantae</taxon>
        <taxon>Streptophyta</taxon>
        <taxon>Embryophyta</taxon>
        <taxon>Tracheophyta</taxon>
        <taxon>Spermatophyta</taxon>
        <taxon>Magnoliopsida</taxon>
        <taxon>eudicotyledons</taxon>
        <taxon>Gunneridae</taxon>
        <taxon>Pentapetalae</taxon>
        <taxon>rosids</taxon>
        <taxon>malvids</taxon>
        <taxon>Sapindales</taxon>
        <taxon>Sapindaceae</taxon>
        <taxon>Hippocastanoideae</taxon>
        <taxon>Acereae</taxon>
        <taxon>Acer</taxon>
    </lineage>
</organism>
<dbReference type="Pfam" id="PF03800">
    <property type="entry name" value="Nuf2"/>
    <property type="match status" value="1"/>
</dbReference>
<keyword evidence="4" id="KW-0132">Cell division</keyword>
<dbReference type="Proteomes" id="UP001064489">
    <property type="component" value="Chromosome 10"/>
</dbReference>
<dbReference type="InterPro" id="IPR005549">
    <property type="entry name" value="Kinetochore_Nuf2_N"/>
</dbReference>
<evidence type="ECO:0000256" key="6">
    <source>
        <dbReference type="ARBA" id="ARBA00023054"/>
    </source>
</evidence>